<comment type="caution">
    <text evidence="3">The sequence shown here is derived from an EMBL/GenBank/DDBJ whole genome shotgun (WGS) entry which is preliminary data.</text>
</comment>
<dbReference type="EMBL" id="CANTUO010000001">
    <property type="protein sequence ID" value="CAI5755855.1"/>
    <property type="molecule type" value="Genomic_DNA"/>
</dbReference>
<evidence type="ECO:0000313" key="3">
    <source>
        <dbReference type="EMBL" id="CAI5755855.1"/>
    </source>
</evidence>
<dbReference type="SUPFAM" id="SSF55729">
    <property type="entry name" value="Acyl-CoA N-acyltransferases (Nat)"/>
    <property type="match status" value="1"/>
</dbReference>
<dbReference type="GO" id="GO:0016747">
    <property type="term" value="F:acyltransferase activity, transferring groups other than amino-acyl groups"/>
    <property type="evidence" value="ECO:0007669"/>
    <property type="project" value="InterPro"/>
</dbReference>
<dbReference type="PANTHER" id="PTHR42791">
    <property type="entry name" value="GNAT FAMILY ACETYLTRANSFERASE"/>
    <property type="match status" value="1"/>
</dbReference>
<feature type="region of interest" description="Disordered" evidence="1">
    <location>
        <begin position="127"/>
        <end position="160"/>
    </location>
</feature>
<organism evidence="3 4">
    <name type="scientific">Candida verbasci</name>
    <dbReference type="NCBI Taxonomy" id="1227364"/>
    <lineage>
        <taxon>Eukaryota</taxon>
        <taxon>Fungi</taxon>
        <taxon>Dikarya</taxon>
        <taxon>Ascomycota</taxon>
        <taxon>Saccharomycotina</taxon>
        <taxon>Pichiomycetes</taxon>
        <taxon>Debaryomycetaceae</taxon>
        <taxon>Candida/Lodderomyces clade</taxon>
        <taxon>Candida</taxon>
    </lineage>
</organism>
<proteinExistence type="predicted"/>
<reference evidence="3" key="1">
    <citation type="submission" date="2022-12" db="EMBL/GenBank/DDBJ databases">
        <authorList>
            <person name="Brejova B."/>
        </authorList>
    </citation>
    <scope>NUCLEOTIDE SEQUENCE</scope>
</reference>
<evidence type="ECO:0000256" key="1">
    <source>
        <dbReference type="SAM" id="MobiDB-lite"/>
    </source>
</evidence>
<feature type="compositionally biased region" description="Low complexity" evidence="1">
    <location>
        <begin position="127"/>
        <end position="136"/>
    </location>
</feature>
<feature type="compositionally biased region" description="Low complexity" evidence="1">
    <location>
        <begin position="73"/>
        <end position="84"/>
    </location>
</feature>
<feature type="compositionally biased region" description="Acidic residues" evidence="1">
    <location>
        <begin position="58"/>
        <end position="72"/>
    </location>
</feature>
<dbReference type="Proteomes" id="UP001152885">
    <property type="component" value="Unassembled WGS sequence"/>
</dbReference>
<dbReference type="InterPro" id="IPR052523">
    <property type="entry name" value="Trichothecene_AcTrans"/>
</dbReference>
<dbReference type="CDD" id="cd04301">
    <property type="entry name" value="NAT_SF"/>
    <property type="match status" value="1"/>
</dbReference>
<dbReference type="Gene3D" id="3.40.630.30">
    <property type="match status" value="1"/>
</dbReference>
<name>A0A9W4TRR8_9ASCO</name>
<dbReference type="InterPro" id="IPR016181">
    <property type="entry name" value="Acyl_CoA_acyltransferase"/>
</dbReference>
<dbReference type="AlphaFoldDB" id="A0A9W4TRR8"/>
<accession>A0A9W4TRR8</accession>
<sequence length="461" mass="53171">MMFALNPEDYHESNSKRKPRSPQSRGVLSFKSLDDSTFNNNSKIINVEQAKIPRSLPENDDEENDSDSEDDPNPSSIINNLNSSRSKFNVVPPDKFNLKTSKIKTTKTHLDTPVIQDDAVSANLSLSSDSKFDSSSIGNKKDRSNSLESITSQPKRRNLTESSFSIPNELNISIEIAKLKDYRRVAKTLMISFEDDPFTNYILNTMKYEKETTSKSIYKKKKLDLMLSYFEYATYECLSTDGLVYIIKDNNYESQLEELDINVNKFPFLGCALWNQIYGMNVSDSSSGSDSDYSDDDYFVNGDLSLKDSIHKSSIKFNFKAIRGQCRSKVFKEKLPFLTKVRNEVLINKILRTEKGKHFPIDLNIWYLNDIATLPSMRGKGLGRILINYAKEKFLNDNKKSYMYLESSNPINRKFYTKMGFKLMKTYSVKYNKYVNEDIYKFDKDNLGINMDAMLYYPEII</sequence>
<evidence type="ECO:0000313" key="4">
    <source>
        <dbReference type="Proteomes" id="UP001152885"/>
    </source>
</evidence>
<dbReference type="PROSITE" id="PS51186">
    <property type="entry name" value="GNAT"/>
    <property type="match status" value="1"/>
</dbReference>
<protein>
    <recommendedName>
        <fullName evidence="2">N-acetyltransferase domain-containing protein</fullName>
    </recommendedName>
</protein>
<dbReference type="OrthoDB" id="410198at2759"/>
<dbReference type="Pfam" id="PF00583">
    <property type="entry name" value="Acetyltransf_1"/>
    <property type="match status" value="1"/>
</dbReference>
<evidence type="ECO:0000259" key="2">
    <source>
        <dbReference type="PROSITE" id="PS51186"/>
    </source>
</evidence>
<dbReference type="InterPro" id="IPR000182">
    <property type="entry name" value="GNAT_dom"/>
</dbReference>
<feature type="region of interest" description="Disordered" evidence="1">
    <location>
        <begin position="1"/>
        <end position="86"/>
    </location>
</feature>
<feature type="compositionally biased region" description="Polar residues" evidence="1">
    <location>
        <begin position="35"/>
        <end position="44"/>
    </location>
</feature>
<dbReference type="PANTHER" id="PTHR42791:SF1">
    <property type="entry name" value="N-ACETYLTRANSFERASE DOMAIN-CONTAINING PROTEIN"/>
    <property type="match status" value="1"/>
</dbReference>
<keyword evidence="4" id="KW-1185">Reference proteome</keyword>
<feature type="domain" description="N-acetyltransferase" evidence="2">
    <location>
        <begin position="280"/>
        <end position="445"/>
    </location>
</feature>
<gene>
    <name evidence="3" type="ORF">CANVERA_P0371</name>
</gene>